<name>A0A1H3A198_9FLAO</name>
<keyword evidence="2" id="KW-1185">Reference proteome</keyword>
<dbReference type="AlphaFoldDB" id="A0A1H3A198"/>
<dbReference type="EMBL" id="FNMV01000008">
    <property type="protein sequence ID" value="SDX23552.1"/>
    <property type="molecule type" value="Genomic_DNA"/>
</dbReference>
<dbReference type="RefSeq" id="WP_091432284.1">
    <property type="nucleotide sequence ID" value="NZ_FNMV01000008.1"/>
</dbReference>
<dbReference type="Proteomes" id="UP000198569">
    <property type="component" value="Unassembled WGS sequence"/>
</dbReference>
<protein>
    <submittedName>
        <fullName evidence="1">Uncharacterized protein</fullName>
    </submittedName>
</protein>
<reference evidence="2" key="1">
    <citation type="submission" date="2016-10" db="EMBL/GenBank/DDBJ databases">
        <authorList>
            <person name="Varghese N."/>
            <person name="Submissions S."/>
        </authorList>
    </citation>
    <scope>NUCLEOTIDE SEQUENCE [LARGE SCALE GENOMIC DNA]</scope>
    <source>
        <strain evidence="2">DSM 15718</strain>
    </source>
</reference>
<proteinExistence type="predicted"/>
<sequence>MNSEWIANYDDNLITITNNWFSGEKLFINDTLQDEQLNFITPSKMSGILTDKKGDRLHVKTNISGFFKVSCRLFINHKKIDLKQVK</sequence>
<gene>
    <name evidence="1" type="ORF">SAMN05444338_10893</name>
</gene>
<dbReference type="OrthoDB" id="7067095at2"/>
<dbReference type="STRING" id="229203.SAMN05444338_10893"/>
<evidence type="ECO:0000313" key="1">
    <source>
        <dbReference type="EMBL" id="SDX23552.1"/>
    </source>
</evidence>
<accession>A0A1H3A198</accession>
<organism evidence="1 2">
    <name type="scientific">Flavobacterium degerlachei</name>
    <dbReference type="NCBI Taxonomy" id="229203"/>
    <lineage>
        <taxon>Bacteria</taxon>
        <taxon>Pseudomonadati</taxon>
        <taxon>Bacteroidota</taxon>
        <taxon>Flavobacteriia</taxon>
        <taxon>Flavobacteriales</taxon>
        <taxon>Flavobacteriaceae</taxon>
        <taxon>Flavobacterium</taxon>
    </lineage>
</organism>
<evidence type="ECO:0000313" key="2">
    <source>
        <dbReference type="Proteomes" id="UP000198569"/>
    </source>
</evidence>